<dbReference type="Proteomes" id="UP001236258">
    <property type="component" value="Unassembled WGS sequence"/>
</dbReference>
<accession>A0ABT9GTR3</accession>
<organism evidence="2 3">
    <name type="scientific">Alkalimonas delamerensis</name>
    <dbReference type="NCBI Taxonomy" id="265981"/>
    <lineage>
        <taxon>Bacteria</taxon>
        <taxon>Pseudomonadati</taxon>
        <taxon>Pseudomonadota</taxon>
        <taxon>Gammaproteobacteria</taxon>
        <taxon>Alkalimonas</taxon>
    </lineage>
</organism>
<evidence type="ECO:0008006" key="4">
    <source>
        <dbReference type="Google" id="ProtNLM"/>
    </source>
</evidence>
<evidence type="ECO:0000313" key="2">
    <source>
        <dbReference type="EMBL" id="MDP4530359.1"/>
    </source>
</evidence>
<comment type="caution">
    <text evidence="2">The sequence shown here is derived from an EMBL/GenBank/DDBJ whole genome shotgun (WGS) entry which is preliminary data.</text>
</comment>
<evidence type="ECO:0000256" key="1">
    <source>
        <dbReference type="SAM" id="SignalP"/>
    </source>
</evidence>
<gene>
    <name evidence="2" type="ORF">Q3O59_15110</name>
</gene>
<keyword evidence="3" id="KW-1185">Reference proteome</keyword>
<protein>
    <recommendedName>
        <fullName evidence="4">YaiO family outer membrane beta-barrel protein</fullName>
    </recommendedName>
</protein>
<feature type="signal peptide" evidence="1">
    <location>
        <begin position="1"/>
        <end position="18"/>
    </location>
</feature>
<name>A0ABT9GTR3_9GAMM</name>
<dbReference type="RefSeq" id="WP_305946375.1">
    <property type="nucleotide sequence ID" value="NZ_JAUZVY010000007.1"/>
</dbReference>
<reference evidence="2 3" key="1">
    <citation type="submission" date="2023-08" db="EMBL/GenBank/DDBJ databases">
        <authorList>
            <person name="Joshi A."/>
            <person name="Thite S."/>
        </authorList>
    </citation>
    <scope>NUCLEOTIDE SEQUENCE [LARGE SCALE GENOMIC DNA]</scope>
    <source>
        <strain evidence="2 3">1E1</strain>
    </source>
</reference>
<evidence type="ECO:0000313" key="3">
    <source>
        <dbReference type="Proteomes" id="UP001236258"/>
    </source>
</evidence>
<proteinExistence type="predicted"/>
<keyword evidence="1" id="KW-0732">Signal</keyword>
<feature type="chain" id="PRO_5046666320" description="YaiO family outer membrane beta-barrel protein" evidence="1">
    <location>
        <begin position="19"/>
        <end position="262"/>
    </location>
</feature>
<dbReference type="EMBL" id="JAUZVY010000007">
    <property type="protein sequence ID" value="MDP4530359.1"/>
    <property type="molecule type" value="Genomic_DNA"/>
</dbReference>
<sequence>MKILVASFSFFCCAAVLAEPFSSEISLDRFDTNYDSFTSHTLGYRYFIPGQERSQALPYVAYTTFAGRSSVSAQYMMADFSWRAFGLDYSERYKAWQLGGIYQSSEHSLYASLQHSQMISWSGNRTQGQLGYFLQDNWLVTVDVEHEKFSGDKSYWHTGISTEKLWALQNGHFIGFDFGYLRARGPRRDGWDLAADYYMGQPLSFGVFVTRDRDSHYLVSTNRLGVRSQWFITPNVQLRGSLSLEDKSDSEYSWDLGVSWRF</sequence>